<sequence>MLFINHLFIHLYILLALCLMPIMSEAAPSGKGRVLIDDTYHDVSWSDGDSFRITSGRMRGQRVRLLGYNTLESYGPVHKWGDWNEWALYRLAKDAKKVATQEIWECKSQGAQDRYQRLLVRCPKLIEAMISSGMGHVFEVESKPDVALLMLQADAIKRKVGMWAKGAPEGVMTSIHSHDEDPKKPAYNRVASLKTGMARKLLHSNTYKICEWVCIEGSCLLYVPYTQRYGDDRPSCLRWKR</sequence>
<accession>E0XWW8</accession>
<dbReference type="SUPFAM" id="SSF50199">
    <property type="entry name" value="Staphylococcal nuclease"/>
    <property type="match status" value="1"/>
</dbReference>
<name>E0XWW8_9DELT</name>
<evidence type="ECO:0000259" key="1">
    <source>
        <dbReference type="SMART" id="SM00318"/>
    </source>
</evidence>
<protein>
    <recommendedName>
        <fullName evidence="1">TNase-like domain-containing protein</fullName>
    </recommendedName>
</protein>
<organism evidence="2">
    <name type="scientific">uncultured delta proteobacterium HF0010_08B07</name>
    <dbReference type="NCBI Taxonomy" id="710821"/>
    <lineage>
        <taxon>Bacteria</taxon>
        <taxon>Deltaproteobacteria</taxon>
        <taxon>environmental samples</taxon>
    </lineage>
</organism>
<proteinExistence type="predicted"/>
<reference evidence="2" key="1">
    <citation type="journal article" date="2011" name="Environ. Microbiol.">
        <title>Time-series analyses of Monterey Bay coastal microbial picoplankton using a 'genome proxy' microarray.</title>
        <authorList>
            <person name="Rich V.I."/>
            <person name="Pham V.D."/>
            <person name="Eppley J."/>
            <person name="Shi Y."/>
            <person name="DeLong E.F."/>
        </authorList>
    </citation>
    <scope>NUCLEOTIDE SEQUENCE</scope>
</reference>
<evidence type="ECO:0000313" key="2">
    <source>
        <dbReference type="EMBL" id="ADI18909.1"/>
    </source>
</evidence>
<dbReference type="InterPro" id="IPR035437">
    <property type="entry name" value="SNase_OB-fold_sf"/>
</dbReference>
<dbReference type="InterPro" id="IPR016071">
    <property type="entry name" value="Staphylococal_nuclease_OB-fold"/>
</dbReference>
<dbReference type="SMART" id="SM00318">
    <property type="entry name" value="SNc"/>
    <property type="match status" value="1"/>
</dbReference>
<dbReference type="AlphaFoldDB" id="E0XWW8"/>
<dbReference type="EMBL" id="GU474903">
    <property type="protein sequence ID" value="ADI18909.1"/>
    <property type="molecule type" value="Genomic_DNA"/>
</dbReference>
<feature type="domain" description="TNase-like" evidence="1">
    <location>
        <begin position="38"/>
        <end position="165"/>
    </location>
</feature>
<dbReference type="Pfam" id="PF00565">
    <property type="entry name" value="SNase"/>
    <property type="match status" value="1"/>
</dbReference>
<dbReference type="Gene3D" id="2.40.50.90">
    <property type="match status" value="1"/>
</dbReference>